<organism evidence="2 3">
    <name type="scientific">Stylophora pistillata</name>
    <name type="common">Smooth cauliflower coral</name>
    <dbReference type="NCBI Taxonomy" id="50429"/>
    <lineage>
        <taxon>Eukaryota</taxon>
        <taxon>Metazoa</taxon>
        <taxon>Cnidaria</taxon>
        <taxon>Anthozoa</taxon>
        <taxon>Hexacorallia</taxon>
        <taxon>Scleractinia</taxon>
        <taxon>Astrocoeniina</taxon>
        <taxon>Pocilloporidae</taxon>
        <taxon>Stylophora</taxon>
    </lineage>
</organism>
<name>A0A2B4R6M1_STYPI</name>
<evidence type="ECO:0000256" key="1">
    <source>
        <dbReference type="SAM" id="MobiDB-lite"/>
    </source>
</evidence>
<evidence type="ECO:0000313" key="3">
    <source>
        <dbReference type="Proteomes" id="UP000225706"/>
    </source>
</evidence>
<comment type="caution">
    <text evidence="2">The sequence shown here is derived from an EMBL/GenBank/DDBJ whole genome shotgun (WGS) entry which is preliminary data.</text>
</comment>
<reference evidence="3" key="1">
    <citation type="journal article" date="2017" name="bioRxiv">
        <title>Comparative analysis of the genomes of Stylophora pistillata and Acropora digitifera provides evidence for extensive differences between species of corals.</title>
        <authorList>
            <person name="Voolstra C.R."/>
            <person name="Li Y."/>
            <person name="Liew Y.J."/>
            <person name="Baumgarten S."/>
            <person name="Zoccola D."/>
            <person name="Flot J.-F."/>
            <person name="Tambutte S."/>
            <person name="Allemand D."/>
            <person name="Aranda M."/>
        </authorList>
    </citation>
    <scope>NUCLEOTIDE SEQUENCE [LARGE SCALE GENOMIC DNA]</scope>
</reference>
<sequence length="114" mass="13196">MNFSFGSYLDDTAHFLAAWDVEKAGEKVEELKKSLRHRQKIIKLADKSEAGWLAVKEHQTEELANDSEDEKRIKKSQERALKQKKQNAFKRTEKARNSSNAPSSRSGDDMRLFR</sequence>
<dbReference type="Proteomes" id="UP000225706">
    <property type="component" value="Unassembled WGS sequence"/>
</dbReference>
<dbReference type="EMBL" id="LSMT01001635">
    <property type="protein sequence ID" value="PFX12038.1"/>
    <property type="molecule type" value="Genomic_DNA"/>
</dbReference>
<feature type="compositionally biased region" description="Basic and acidic residues" evidence="1">
    <location>
        <begin position="69"/>
        <end position="81"/>
    </location>
</feature>
<accession>A0A2B4R6M1</accession>
<evidence type="ECO:0000313" key="2">
    <source>
        <dbReference type="EMBL" id="PFX12038.1"/>
    </source>
</evidence>
<proteinExistence type="predicted"/>
<feature type="region of interest" description="Disordered" evidence="1">
    <location>
        <begin position="61"/>
        <end position="114"/>
    </location>
</feature>
<dbReference type="AlphaFoldDB" id="A0A2B4R6M1"/>
<keyword evidence="3" id="KW-1185">Reference proteome</keyword>
<gene>
    <name evidence="2" type="ORF">AWC38_SpisGene24063</name>
</gene>
<dbReference type="OrthoDB" id="5980032at2759"/>
<feature type="non-terminal residue" evidence="2">
    <location>
        <position position="114"/>
    </location>
</feature>
<protein>
    <submittedName>
        <fullName evidence="2">Uncharacterized protein</fullName>
    </submittedName>
</protein>